<gene>
    <name evidence="1" type="ORF">SAMN04489735_105611</name>
</gene>
<evidence type="ECO:0000313" key="1">
    <source>
        <dbReference type="EMBL" id="SDH77175.1"/>
    </source>
</evidence>
<dbReference type="OrthoDB" id="2990225at2"/>
<reference evidence="1 2" key="1">
    <citation type="submission" date="2016-10" db="EMBL/GenBank/DDBJ databases">
        <authorList>
            <person name="de Groot N.N."/>
        </authorList>
    </citation>
    <scope>NUCLEOTIDE SEQUENCE [LARGE SCALE GENOMIC DNA]</scope>
    <source>
        <strain evidence="1 2">L 420-91</strain>
    </source>
</reference>
<sequence>MRFERHLIHRCTLINPGQVTGQDPYGRDIVEDVPIENVPCRLDQVKKRVSVDERGVDFIVEDIFFLPASQMVEPSMKVRDIKDAQGNMIASGVFGFQNINPVYGRIRLHHYEVTLQKEGDTDG</sequence>
<accession>A0A1G8F4W9</accession>
<proteinExistence type="predicted"/>
<name>A0A1G8F4W9_ANETH</name>
<protein>
    <submittedName>
        <fullName evidence="1">Uncharacterized protein</fullName>
    </submittedName>
</protein>
<dbReference type="RefSeq" id="WP_091261433.1">
    <property type="nucleotide sequence ID" value="NZ_FNDE01000056.1"/>
</dbReference>
<dbReference type="Proteomes" id="UP000198956">
    <property type="component" value="Unassembled WGS sequence"/>
</dbReference>
<evidence type="ECO:0000313" key="2">
    <source>
        <dbReference type="Proteomes" id="UP000198956"/>
    </source>
</evidence>
<organism evidence="1 2">
    <name type="scientific">Aneurinibacillus thermoaerophilus</name>
    <dbReference type="NCBI Taxonomy" id="143495"/>
    <lineage>
        <taxon>Bacteria</taxon>
        <taxon>Bacillati</taxon>
        <taxon>Bacillota</taxon>
        <taxon>Bacilli</taxon>
        <taxon>Bacillales</taxon>
        <taxon>Paenibacillaceae</taxon>
        <taxon>Aneurinibacillus group</taxon>
        <taxon>Aneurinibacillus</taxon>
    </lineage>
</organism>
<dbReference type="EMBL" id="FNDE01000056">
    <property type="protein sequence ID" value="SDH77175.1"/>
    <property type="molecule type" value="Genomic_DNA"/>
</dbReference>
<dbReference type="AlphaFoldDB" id="A0A1G8F4W9"/>